<organism evidence="2">
    <name type="scientific">Torque teno Leptonychotes weddellii virus-2</name>
    <dbReference type="NCBI Taxonomy" id="2012677"/>
    <lineage>
        <taxon>Viruses</taxon>
        <taxon>Monodnaviria</taxon>
        <taxon>Shotokuvirae</taxon>
        <taxon>Commensaviricota</taxon>
        <taxon>Cardeaviricetes</taxon>
        <taxon>Sanitavirales</taxon>
        <taxon>Anelloviridae</taxon>
        <taxon>Lambdatorquevirus</taxon>
        <taxon>Lambdatorquevirus phoci6</taxon>
    </lineage>
</organism>
<accession>A0A1Z2RW16</accession>
<dbReference type="RefSeq" id="YP_009388628.1">
    <property type="nucleotide sequence ID" value="NC_035135.1"/>
</dbReference>
<dbReference type="OrthoDB" id="40539at10239"/>
<protein>
    <submittedName>
        <fullName evidence="2">ORF3</fullName>
    </submittedName>
</protein>
<dbReference type="KEGG" id="vg:33194358"/>
<proteinExistence type="predicted"/>
<dbReference type="Proteomes" id="UP000201802">
    <property type="component" value="Segment"/>
</dbReference>
<evidence type="ECO:0000256" key="1">
    <source>
        <dbReference type="SAM" id="MobiDB-lite"/>
    </source>
</evidence>
<dbReference type="EMBL" id="KY246547">
    <property type="protein sequence ID" value="ASA48763.1"/>
    <property type="molecule type" value="Genomic_DNA"/>
</dbReference>
<evidence type="ECO:0000313" key="2">
    <source>
        <dbReference type="EMBL" id="ASA48763.1"/>
    </source>
</evidence>
<sequence length="107" mass="11998">MALSNKYRLAPYSKGPLRLPTSFRETSTQTDASKKALFEELLALIEQDSQPCWCQRESDLDLESETDSERSIEFLGSSWEDEENPGGEGPPLVPPEGGAQWPSSFRF</sequence>
<name>A0A1Z2RW16_9VIRU</name>
<feature type="region of interest" description="Disordered" evidence="1">
    <location>
        <begin position="58"/>
        <end position="107"/>
    </location>
</feature>
<dbReference type="GeneID" id="33194358"/>
<evidence type="ECO:0000313" key="3">
    <source>
        <dbReference type="Proteomes" id="UP000201802"/>
    </source>
</evidence>
<keyword evidence="3" id="KW-1185">Reference proteome</keyword>
<reference evidence="2" key="1">
    <citation type="journal article" date="2017" name="Virus Evol.">
        <title>Diverse and highly recombinant anelloviruses associated with Weddell seals in Antarctica.</title>
        <authorList>
            <person name="Fahsbender E."/>
            <person name="Burns J.M."/>
            <person name="Kim S."/>
            <person name="Kraberger S."/>
            <person name="Frankfurter G."/>
            <person name="Eilers A."/>
            <person name="Shero M."/>
            <person name="Beltran R."/>
            <person name="Kirkham A."/>
            <person name="McCorkell R."/>
            <person name="Berngartt R."/>
            <person name="Male M.F."/>
            <person name="Ballard G."/>
            <person name="Ainley D.G."/>
            <person name="Breitbart M."/>
            <person name="Varsani A."/>
        </authorList>
    </citation>
    <scope>NUCLEOTIDE SEQUENCE</scope>
    <source>
        <strain evidence="2">TTLwV-2_gt3_wsp24</strain>
    </source>
</reference>